<accession>A0AAN6IQK5</accession>
<evidence type="ECO:0000256" key="9">
    <source>
        <dbReference type="ARBA" id="ARBA00022729"/>
    </source>
</evidence>
<feature type="binding site" description="axial binding residue" evidence="15">
    <location>
        <position position="50"/>
    </location>
    <ligand>
        <name>heme</name>
        <dbReference type="ChEBI" id="CHEBI:30413"/>
    </ligand>
    <ligandPart>
        <name>Fe</name>
        <dbReference type="ChEBI" id="CHEBI:18248"/>
    </ligandPart>
</feature>
<dbReference type="PROSITE" id="PS52012">
    <property type="entry name" value="CFEM"/>
    <property type="match status" value="1"/>
</dbReference>
<feature type="region of interest" description="Disordered" evidence="16">
    <location>
        <begin position="99"/>
        <end position="213"/>
    </location>
</feature>
<evidence type="ECO:0000256" key="1">
    <source>
        <dbReference type="ARBA" id="ARBA00004609"/>
    </source>
</evidence>
<feature type="compositionally biased region" description="Polar residues" evidence="16">
    <location>
        <begin position="174"/>
        <end position="192"/>
    </location>
</feature>
<feature type="disulfide bond" evidence="15">
    <location>
        <begin position="46"/>
        <end position="53"/>
    </location>
</feature>
<dbReference type="GO" id="GO:0005576">
    <property type="term" value="C:extracellular region"/>
    <property type="evidence" value="ECO:0007669"/>
    <property type="project" value="UniProtKB-SubCell"/>
</dbReference>
<keyword evidence="12 15" id="KW-1015">Disulfide bond</keyword>
<feature type="disulfide bond" evidence="15">
    <location>
        <begin position="55"/>
        <end position="88"/>
    </location>
</feature>
<keyword evidence="10 15" id="KW-0408">Iron</keyword>
<keyword evidence="11" id="KW-0472">Membrane</keyword>
<gene>
    <name evidence="19" type="ORF">HRR80_009123</name>
</gene>
<evidence type="ECO:0000256" key="12">
    <source>
        <dbReference type="ARBA" id="ARBA00023157"/>
    </source>
</evidence>
<proteinExistence type="inferred from homology"/>
<keyword evidence="8 15" id="KW-0479">Metal-binding</keyword>
<evidence type="ECO:0000256" key="16">
    <source>
        <dbReference type="SAM" id="MobiDB-lite"/>
    </source>
</evidence>
<feature type="domain" description="CFEM" evidence="18">
    <location>
        <begin position="1"/>
        <end position="115"/>
    </location>
</feature>
<feature type="compositionally biased region" description="Low complexity" evidence="16">
    <location>
        <begin position="103"/>
        <end position="173"/>
    </location>
</feature>
<dbReference type="EMBL" id="JAJGCB010000031">
    <property type="protein sequence ID" value="KAJ8986820.1"/>
    <property type="molecule type" value="Genomic_DNA"/>
</dbReference>
<reference evidence="19" key="1">
    <citation type="submission" date="2023-01" db="EMBL/GenBank/DDBJ databases">
        <title>Exophiala dermititidis isolated from Cystic Fibrosis Patient.</title>
        <authorList>
            <person name="Kurbessoian T."/>
            <person name="Crocker A."/>
            <person name="Murante D."/>
            <person name="Hogan D.A."/>
            <person name="Stajich J.E."/>
        </authorList>
    </citation>
    <scope>NUCLEOTIDE SEQUENCE</scope>
    <source>
        <strain evidence="19">Ex8</strain>
    </source>
</reference>
<dbReference type="GO" id="GO:0098552">
    <property type="term" value="C:side of membrane"/>
    <property type="evidence" value="ECO:0007669"/>
    <property type="project" value="UniProtKB-KW"/>
</dbReference>
<keyword evidence="5" id="KW-0964">Secreted</keyword>
<comment type="caution">
    <text evidence="15">Lacks conserved residue(s) required for the propagation of feature annotation.</text>
</comment>
<keyword evidence="4" id="KW-1003">Cell membrane</keyword>
<keyword evidence="7" id="KW-0336">GPI-anchor</keyword>
<feature type="disulfide bond" evidence="15">
    <location>
        <begin position="32"/>
        <end position="72"/>
    </location>
</feature>
<comment type="similarity">
    <text evidence="3">Belongs to the RBT5 family.</text>
</comment>
<feature type="compositionally biased region" description="Low complexity" evidence="16">
    <location>
        <begin position="194"/>
        <end position="203"/>
    </location>
</feature>
<evidence type="ECO:0000313" key="20">
    <source>
        <dbReference type="Proteomes" id="UP001161757"/>
    </source>
</evidence>
<evidence type="ECO:0000256" key="5">
    <source>
        <dbReference type="ARBA" id="ARBA00022525"/>
    </source>
</evidence>
<keyword evidence="9 17" id="KW-0732">Signal</keyword>
<dbReference type="GO" id="GO:0046872">
    <property type="term" value="F:metal ion binding"/>
    <property type="evidence" value="ECO:0007669"/>
    <property type="project" value="UniProtKB-UniRule"/>
</dbReference>
<evidence type="ECO:0000256" key="10">
    <source>
        <dbReference type="ARBA" id="ARBA00023004"/>
    </source>
</evidence>
<comment type="subcellular location">
    <subcellularLocation>
        <location evidence="1">Cell membrane</location>
        <topology evidence="1">Lipid-anchor</topology>
        <topology evidence="1">GPI-anchor</topology>
    </subcellularLocation>
    <subcellularLocation>
        <location evidence="2">Secreted</location>
    </subcellularLocation>
</comment>
<protein>
    <recommendedName>
        <fullName evidence="18">CFEM domain-containing protein</fullName>
    </recommendedName>
</protein>
<evidence type="ECO:0000256" key="6">
    <source>
        <dbReference type="ARBA" id="ARBA00022617"/>
    </source>
</evidence>
<evidence type="ECO:0000313" key="19">
    <source>
        <dbReference type="EMBL" id="KAJ8986820.1"/>
    </source>
</evidence>
<evidence type="ECO:0000256" key="13">
    <source>
        <dbReference type="ARBA" id="ARBA00023180"/>
    </source>
</evidence>
<evidence type="ECO:0000256" key="2">
    <source>
        <dbReference type="ARBA" id="ARBA00004613"/>
    </source>
</evidence>
<evidence type="ECO:0000256" key="14">
    <source>
        <dbReference type="ARBA" id="ARBA00023288"/>
    </source>
</evidence>
<dbReference type="AlphaFoldDB" id="A0AAN6IQK5"/>
<keyword evidence="6 15" id="KW-0349">Heme</keyword>
<dbReference type="InterPro" id="IPR051735">
    <property type="entry name" value="CFEM_domain"/>
</dbReference>
<dbReference type="SMART" id="SM00747">
    <property type="entry name" value="CFEM"/>
    <property type="match status" value="1"/>
</dbReference>
<dbReference type="Proteomes" id="UP001161757">
    <property type="component" value="Unassembled WGS sequence"/>
</dbReference>
<dbReference type="InterPro" id="IPR008427">
    <property type="entry name" value="Extracellular_membr_CFEM_dom"/>
</dbReference>
<feature type="signal peptide" evidence="17">
    <location>
        <begin position="1"/>
        <end position="19"/>
    </location>
</feature>
<evidence type="ECO:0000256" key="7">
    <source>
        <dbReference type="ARBA" id="ARBA00022622"/>
    </source>
</evidence>
<feature type="chain" id="PRO_5043040307" description="CFEM domain-containing protein" evidence="17">
    <location>
        <begin position="20"/>
        <end position="238"/>
    </location>
</feature>
<evidence type="ECO:0000256" key="3">
    <source>
        <dbReference type="ARBA" id="ARBA00010031"/>
    </source>
</evidence>
<sequence length="238" mass="22839">MKTSTVGALTLALAMGAYAQSLPSDLPALPTCAETPFINGLTADGCETTDLACHCKSTSFFSGIVSAVTAACSASDVETSWTIIEEVCDSVGVTIPVTLPAPGSDSGSESGSTTTSQPAETATTATPQPTTTSAPAQATTTSAPAPVSTTSAGSASGKITTTTTAPAAQGTSAKTTTTGVAVSSGNPSQAPAGSTVAVSASSTLPTKPATYTGSASKNDGVGMSALMGAVALGLAAAF</sequence>
<evidence type="ECO:0000256" key="4">
    <source>
        <dbReference type="ARBA" id="ARBA00022475"/>
    </source>
</evidence>
<evidence type="ECO:0000256" key="15">
    <source>
        <dbReference type="PROSITE-ProRule" id="PRU01356"/>
    </source>
</evidence>
<evidence type="ECO:0000259" key="18">
    <source>
        <dbReference type="PROSITE" id="PS52012"/>
    </source>
</evidence>
<organism evidence="19 20">
    <name type="scientific">Exophiala dermatitidis</name>
    <name type="common">Black yeast-like fungus</name>
    <name type="synonym">Wangiella dermatitidis</name>
    <dbReference type="NCBI Taxonomy" id="5970"/>
    <lineage>
        <taxon>Eukaryota</taxon>
        <taxon>Fungi</taxon>
        <taxon>Dikarya</taxon>
        <taxon>Ascomycota</taxon>
        <taxon>Pezizomycotina</taxon>
        <taxon>Eurotiomycetes</taxon>
        <taxon>Chaetothyriomycetidae</taxon>
        <taxon>Chaetothyriales</taxon>
        <taxon>Herpotrichiellaceae</taxon>
        <taxon>Exophiala</taxon>
    </lineage>
</organism>
<evidence type="ECO:0000256" key="17">
    <source>
        <dbReference type="SAM" id="SignalP"/>
    </source>
</evidence>
<dbReference type="PANTHER" id="PTHR37928">
    <property type="entry name" value="CFEM DOMAIN PROTEIN (AFU_ORTHOLOGUE AFUA_6G14090)"/>
    <property type="match status" value="1"/>
</dbReference>
<evidence type="ECO:0000256" key="8">
    <source>
        <dbReference type="ARBA" id="ARBA00022723"/>
    </source>
</evidence>
<dbReference type="Pfam" id="PF05730">
    <property type="entry name" value="CFEM"/>
    <property type="match status" value="1"/>
</dbReference>
<keyword evidence="14" id="KW-0449">Lipoprotein</keyword>
<dbReference type="PANTHER" id="PTHR37928:SF2">
    <property type="entry name" value="GPI ANCHORED CFEM DOMAIN PROTEIN (AFU_ORTHOLOGUE AFUA_6G10580)"/>
    <property type="match status" value="1"/>
</dbReference>
<evidence type="ECO:0000256" key="11">
    <source>
        <dbReference type="ARBA" id="ARBA00023136"/>
    </source>
</evidence>
<comment type="caution">
    <text evidence="19">The sequence shown here is derived from an EMBL/GenBank/DDBJ whole genome shotgun (WGS) entry which is preliminary data.</text>
</comment>
<dbReference type="GO" id="GO:0005886">
    <property type="term" value="C:plasma membrane"/>
    <property type="evidence" value="ECO:0007669"/>
    <property type="project" value="UniProtKB-SubCell"/>
</dbReference>
<keyword evidence="13" id="KW-0325">Glycoprotein</keyword>
<name>A0AAN6IQK5_EXODE</name>